<name>A0A5K7ZLD1_9BACT</name>
<reference evidence="1 2" key="1">
    <citation type="submission" date="2019-11" db="EMBL/GenBank/DDBJ databases">
        <title>Comparative genomics of hydrocarbon-degrading Desulfosarcina strains.</title>
        <authorList>
            <person name="Watanabe M."/>
            <person name="Kojima H."/>
            <person name="Fukui M."/>
        </authorList>
    </citation>
    <scope>NUCLEOTIDE SEQUENCE [LARGE SCALE GENOMIC DNA]</scope>
    <source>
        <strain evidence="1 2">28bB2T</strain>
    </source>
</reference>
<dbReference type="RefSeq" id="WP_155321664.1">
    <property type="nucleotide sequence ID" value="NZ_AP021876.1"/>
</dbReference>
<proteinExistence type="predicted"/>
<dbReference type="AlphaFoldDB" id="A0A5K7ZLD1"/>
<dbReference type="Proteomes" id="UP000425960">
    <property type="component" value="Chromosome"/>
</dbReference>
<dbReference type="KEGG" id="dov:DSCO28_13830"/>
<evidence type="ECO:0000313" key="1">
    <source>
        <dbReference type="EMBL" id="BBO80817.1"/>
    </source>
</evidence>
<protein>
    <submittedName>
        <fullName evidence="1">Uncharacterized protein</fullName>
    </submittedName>
</protein>
<organism evidence="1 2">
    <name type="scientific">Desulfosarcina ovata subsp. sediminis</name>
    <dbReference type="NCBI Taxonomy" id="885957"/>
    <lineage>
        <taxon>Bacteria</taxon>
        <taxon>Pseudomonadati</taxon>
        <taxon>Thermodesulfobacteriota</taxon>
        <taxon>Desulfobacteria</taxon>
        <taxon>Desulfobacterales</taxon>
        <taxon>Desulfosarcinaceae</taxon>
        <taxon>Desulfosarcina</taxon>
    </lineage>
</organism>
<gene>
    <name evidence="1" type="ORF">DSCO28_13830</name>
</gene>
<evidence type="ECO:0000313" key="2">
    <source>
        <dbReference type="Proteomes" id="UP000425960"/>
    </source>
</evidence>
<sequence length="73" mass="8673">MSTRYCYHDRKYIAWGARHGIFCDPVRRPDGKCIVSKDKILVRFLGEEAPVLVMRRTIRLRSKCKNKDHRLPD</sequence>
<dbReference type="EMBL" id="AP021876">
    <property type="protein sequence ID" value="BBO80817.1"/>
    <property type="molecule type" value="Genomic_DNA"/>
</dbReference>
<accession>A0A5K7ZLD1</accession>